<evidence type="ECO:0000256" key="2">
    <source>
        <dbReference type="ARBA" id="ARBA00022857"/>
    </source>
</evidence>
<dbReference type="PANTHER" id="PTHR24320">
    <property type="entry name" value="RETINOL DEHYDROGENASE"/>
    <property type="match status" value="1"/>
</dbReference>
<evidence type="ECO:0000313" key="5">
    <source>
        <dbReference type="EMBL" id="KAK8074594.1"/>
    </source>
</evidence>
<dbReference type="Gene3D" id="3.40.50.720">
    <property type="entry name" value="NAD(P)-binding Rossmann-like Domain"/>
    <property type="match status" value="1"/>
</dbReference>
<evidence type="ECO:0000256" key="4">
    <source>
        <dbReference type="SAM" id="MobiDB-lite"/>
    </source>
</evidence>
<comment type="caution">
    <text evidence="5">The sequence shown here is derived from an EMBL/GenBank/DDBJ whole genome shotgun (WGS) entry which is preliminary data.</text>
</comment>
<evidence type="ECO:0000256" key="1">
    <source>
        <dbReference type="ARBA" id="ARBA00006484"/>
    </source>
</evidence>
<protein>
    <submittedName>
        <fullName evidence="5">Estradiol 17 beta-dehydrogenase</fullName>
    </submittedName>
</protein>
<dbReference type="PRINTS" id="PR00081">
    <property type="entry name" value="GDHRDH"/>
</dbReference>
<accession>A0ABR1VTL1</accession>
<evidence type="ECO:0000256" key="3">
    <source>
        <dbReference type="ARBA" id="ARBA00023002"/>
    </source>
</evidence>
<dbReference type="Pfam" id="PF00106">
    <property type="entry name" value="adh_short"/>
    <property type="match status" value="1"/>
</dbReference>
<organism evidence="5 6">
    <name type="scientific">Apiospora hydei</name>
    <dbReference type="NCBI Taxonomy" id="1337664"/>
    <lineage>
        <taxon>Eukaryota</taxon>
        <taxon>Fungi</taxon>
        <taxon>Dikarya</taxon>
        <taxon>Ascomycota</taxon>
        <taxon>Pezizomycotina</taxon>
        <taxon>Sordariomycetes</taxon>
        <taxon>Xylariomycetidae</taxon>
        <taxon>Amphisphaeriales</taxon>
        <taxon>Apiosporaceae</taxon>
        <taxon>Apiospora</taxon>
    </lineage>
</organism>
<gene>
    <name evidence="5" type="ORF">PG997_009257</name>
</gene>
<evidence type="ECO:0000313" key="6">
    <source>
        <dbReference type="Proteomes" id="UP001433268"/>
    </source>
</evidence>
<reference evidence="5 6" key="1">
    <citation type="submission" date="2023-01" db="EMBL/GenBank/DDBJ databases">
        <title>Analysis of 21 Apiospora genomes using comparative genomics revels a genus with tremendous synthesis potential of carbohydrate active enzymes and secondary metabolites.</title>
        <authorList>
            <person name="Sorensen T."/>
        </authorList>
    </citation>
    <scope>NUCLEOTIDE SEQUENCE [LARGE SCALE GENOMIC DNA]</scope>
    <source>
        <strain evidence="5 6">CBS 114990</strain>
    </source>
</reference>
<dbReference type="InterPro" id="IPR002347">
    <property type="entry name" value="SDR_fam"/>
</dbReference>
<dbReference type="EMBL" id="JAQQWN010000007">
    <property type="protein sequence ID" value="KAK8074594.1"/>
    <property type="molecule type" value="Genomic_DNA"/>
</dbReference>
<feature type="compositionally biased region" description="Low complexity" evidence="4">
    <location>
        <begin position="221"/>
        <end position="230"/>
    </location>
</feature>
<dbReference type="RefSeq" id="XP_066665534.1">
    <property type="nucleotide sequence ID" value="XM_066813572.1"/>
</dbReference>
<dbReference type="SUPFAM" id="SSF51735">
    <property type="entry name" value="NAD(P)-binding Rossmann-fold domains"/>
    <property type="match status" value="1"/>
</dbReference>
<dbReference type="Proteomes" id="UP001433268">
    <property type="component" value="Unassembled WGS sequence"/>
</dbReference>
<keyword evidence="3" id="KW-0560">Oxidoreductase</keyword>
<keyword evidence="2" id="KW-0521">NADP</keyword>
<sequence length="349" mass="37368">MPPTFSSGFTQCFPPAPAFAEKDVPGLTGKVYIVTGATSGIGREIARILYSRNATVYLAGREESDTIQHIKKAEPRSAGVLVFLPLDLSDLRSVKTAAKRFLAAETRLHVLFNNAGVMTADDGPGGMERTAQGYEMQLGVNCLGPFLFTKLLMPTLLATAADKSGGITHTHTHDVRVVFVSSFGAEMFHEPGIGIDLDNLDYHNDPQNRACTAMASAKSASGRTGSSSPSGSPPPPPTRGREEGEGEGVLGVPVNPGNLRSGLFARQGLLLRLQVALLHYPAVQGAYTELFAAFSPEVTPGTAGYVVPFGRLRPICEELRRAARPEEEGGADLARRFWEWSEEQVAPFA</sequence>
<dbReference type="GeneID" id="92046632"/>
<proteinExistence type="inferred from homology"/>
<dbReference type="InterPro" id="IPR036291">
    <property type="entry name" value="NAD(P)-bd_dom_sf"/>
</dbReference>
<name>A0ABR1VTL1_9PEZI</name>
<keyword evidence="6" id="KW-1185">Reference proteome</keyword>
<feature type="region of interest" description="Disordered" evidence="4">
    <location>
        <begin position="212"/>
        <end position="251"/>
    </location>
</feature>
<dbReference type="PANTHER" id="PTHR24320:SF236">
    <property type="entry name" value="SHORT-CHAIN DEHYDROGENASE-RELATED"/>
    <property type="match status" value="1"/>
</dbReference>
<comment type="similarity">
    <text evidence="1">Belongs to the short-chain dehydrogenases/reductases (SDR) family.</text>
</comment>